<keyword evidence="1" id="KW-1133">Transmembrane helix</keyword>
<feature type="transmembrane region" description="Helical" evidence="1">
    <location>
        <begin position="20"/>
        <end position="38"/>
    </location>
</feature>
<reference evidence="2 3" key="1">
    <citation type="submission" date="2023-07" db="EMBL/GenBank/DDBJ databases">
        <authorList>
            <person name="Peeters C."/>
        </authorList>
    </citation>
    <scope>NUCLEOTIDE SEQUENCE [LARGE SCALE GENOMIC DNA]</scope>
    <source>
        <strain evidence="2 3">R-16034</strain>
    </source>
</reference>
<protein>
    <recommendedName>
        <fullName evidence="4">Flp family type IVb pilin</fullName>
    </recommendedName>
</protein>
<dbReference type="RefSeq" id="WP_316873998.1">
    <property type="nucleotide sequence ID" value="NZ_CATWEH010000002.1"/>
</dbReference>
<evidence type="ECO:0000313" key="2">
    <source>
        <dbReference type="EMBL" id="CAJ0744059.1"/>
    </source>
</evidence>
<dbReference type="EMBL" id="CATWHI010000006">
    <property type="protein sequence ID" value="CAJ0744059.1"/>
    <property type="molecule type" value="Genomic_DNA"/>
</dbReference>
<evidence type="ECO:0008006" key="4">
    <source>
        <dbReference type="Google" id="ProtNLM"/>
    </source>
</evidence>
<proteinExistence type="predicted"/>
<dbReference type="AlphaFoldDB" id="A0AB72X4W8"/>
<evidence type="ECO:0000256" key="1">
    <source>
        <dbReference type="SAM" id="Phobius"/>
    </source>
</evidence>
<keyword evidence="1" id="KW-0472">Membrane</keyword>
<accession>A0AB72X4W8</accession>
<sequence length="71" mass="7169">METRDQHIKHRQTGAASVEYALLLVMAALVLIAVMASVETSVGDFWSNAASVLMTPGGFGSSGSQGGGSGG</sequence>
<evidence type="ECO:0000313" key="3">
    <source>
        <dbReference type="Proteomes" id="UP001189225"/>
    </source>
</evidence>
<keyword evidence="3" id="KW-1185">Reference proteome</keyword>
<keyword evidence="1" id="KW-0812">Transmembrane</keyword>
<name>A0AB72X4W8_9RALS</name>
<gene>
    <name evidence="2" type="ORF">R16034_04074</name>
</gene>
<dbReference type="Proteomes" id="UP001189225">
    <property type="component" value="Unassembled WGS sequence"/>
</dbReference>
<comment type="caution">
    <text evidence="2">The sequence shown here is derived from an EMBL/GenBank/DDBJ whole genome shotgun (WGS) entry which is preliminary data.</text>
</comment>
<organism evidence="2 3">
    <name type="scientific">Ralstonia edaphi</name>
    <dbReference type="NCBI Taxonomy" id="3058599"/>
    <lineage>
        <taxon>Bacteria</taxon>
        <taxon>Pseudomonadati</taxon>
        <taxon>Pseudomonadota</taxon>
        <taxon>Betaproteobacteria</taxon>
        <taxon>Burkholderiales</taxon>
        <taxon>Burkholderiaceae</taxon>
        <taxon>Ralstonia</taxon>
    </lineage>
</organism>